<evidence type="ECO:0000313" key="1">
    <source>
        <dbReference type="EMBL" id="CAA9380774.1"/>
    </source>
</evidence>
<reference evidence="1" key="1">
    <citation type="submission" date="2020-02" db="EMBL/GenBank/DDBJ databases">
        <authorList>
            <person name="Meier V. D."/>
        </authorList>
    </citation>
    <scope>NUCLEOTIDE SEQUENCE</scope>
    <source>
        <strain evidence="1">AVDCRST_MAG94</strain>
    </source>
</reference>
<name>A0A6J4NER3_9CYAN</name>
<gene>
    <name evidence="1" type="ORF">AVDCRST_MAG94-4862</name>
</gene>
<dbReference type="AlphaFoldDB" id="A0A6J4NER3"/>
<sequence length="54" mass="6145">MSFFIFKQKPICSYSSYRHSSSNVQHPQHGSLFGAVKASFRSNLLVRWAVKKVG</sequence>
<protein>
    <submittedName>
        <fullName evidence="1">Uncharacterized protein</fullName>
    </submittedName>
</protein>
<organism evidence="1">
    <name type="scientific">uncultured Leptolyngbya sp</name>
    <dbReference type="NCBI Taxonomy" id="332963"/>
    <lineage>
        <taxon>Bacteria</taxon>
        <taxon>Bacillati</taxon>
        <taxon>Cyanobacteriota</taxon>
        <taxon>Cyanophyceae</taxon>
        <taxon>Leptolyngbyales</taxon>
        <taxon>Leptolyngbyaceae</taxon>
        <taxon>Leptolyngbya group</taxon>
        <taxon>Leptolyngbya</taxon>
        <taxon>environmental samples</taxon>
    </lineage>
</organism>
<dbReference type="EMBL" id="CADCTY010001677">
    <property type="protein sequence ID" value="CAA9380774.1"/>
    <property type="molecule type" value="Genomic_DNA"/>
</dbReference>
<proteinExistence type="predicted"/>
<accession>A0A6J4NER3</accession>